<dbReference type="InterPro" id="IPR044876">
    <property type="entry name" value="HRDC_dom_sf"/>
</dbReference>
<reference evidence="15" key="1">
    <citation type="submission" date="2016-03" db="EMBL/GenBank/DDBJ databases">
        <title>Mechanisms controlling the formation of the plant cell surface in tip-growing cells are functionally conserved among land plants.</title>
        <authorList>
            <person name="Honkanen S."/>
            <person name="Jones V.A."/>
            <person name="Morieri G."/>
            <person name="Champion C."/>
            <person name="Hetherington A.J."/>
            <person name="Kelly S."/>
            <person name="Saint-Marcoux D."/>
            <person name="Proust H."/>
            <person name="Prescott H."/>
            <person name="Dolan L."/>
        </authorList>
    </citation>
    <scope>NUCLEOTIDE SEQUENCE [LARGE SCALE GENOMIC DNA]</scope>
    <source>
        <tissue evidence="15">Whole gametophyte</tissue>
    </source>
</reference>
<dbReference type="InterPro" id="IPR032284">
    <property type="entry name" value="RecQ_Zn-bd"/>
</dbReference>
<dbReference type="AlphaFoldDB" id="A0A176W8T9"/>
<dbReference type="GO" id="GO:0009378">
    <property type="term" value="F:four-way junction helicase activity"/>
    <property type="evidence" value="ECO:0007669"/>
    <property type="project" value="TreeGrafter"/>
</dbReference>
<comment type="subcellular location">
    <subcellularLocation>
        <location evidence="10">Nucleus</location>
    </subcellularLocation>
</comment>
<evidence type="ECO:0000256" key="7">
    <source>
        <dbReference type="ARBA" id="ARBA00023125"/>
    </source>
</evidence>
<dbReference type="GO" id="GO:0005737">
    <property type="term" value="C:cytoplasm"/>
    <property type="evidence" value="ECO:0007669"/>
    <property type="project" value="TreeGrafter"/>
</dbReference>
<dbReference type="InterPro" id="IPR027417">
    <property type="entry name" value="P-loop_NTPase"/>
</dbReference>
<dbReference type="SMART" id="SM00487">
    <property type="entry name" value="DEXDc"/>
    <property type="match status" value="1"/>
</dbReference>
<gene>
    <name evidence="15" type="ORF">AXG93_684s1030</name>
</gene>
<keyword evidence="8" id="KW-0413">Isomerase</keyword>
<name>A0A176W8T9_MARPO</name>
<dbReference type="SUPFAM" id="SSF47819">
    <property type="entry name" value="HRDC-like"/>
    <property type="match status" value="1"/>
</dbReference>
<proteinExistence type="inferred from homology"/>
<dbReference type="PROSITE" id="PS51194">
    <property type="entry name" value="HELICASE_CTER"/>
    <property type="match status" value="1"/>
</dbReference>
<keyword evidence="4 10" id="KW-0378">Hydrolase</keyword>
<keyword evidence="6 10" id="KW-0067">ATP-binding</keyword>
<feature type="region of interest" description="Disordered" evidence="11">
    <location>
        <begin position="619"/>
        <end position="638"/>
    </location>
</feature>
<dbReference type="InterPro" id="IPR004589">
    <property type="entry name" value="DNA_helicase_ATP-dep_RecQ"/>
</dbReference>
<dbReference type="InterPro" id="IPR029491">
    <property type="entry name" value="Helicase_HTH"/>
</dbReference>
<dbReference type="GO" id="GO:0005524">
    <property type="term" value="F:ATP binding"/>
    <property type="evidence" value="ECO:0007669"/>
    <property type="project" value="UniProtKB-KW"/>
</dbReference>
<keyword evidence="10" id="KW-0539">Nucleus</keyword>
<evidence type="ECO:0000313" key="15">
    <source>
        <dbReference type="EMBL" id="OAE28825.1"/>
    </source>
</evidence>
<evidence type="ECO:0000256" key="4">
    <source>
        <dbReference type="ARBA" id="ARBA00022801"/>
    </source>
</evidence>
<comment type="caution">
    <text evidence="15">The sequence shown here is derived from an EMBL/GenBank/DDBJ whole genome shotgun (WGS) entry which is preliminary data.</text>
</comment>
<dbReference type="SUPFAM" id="SSF46785">
    <property type="entry name" value="Winged helix' DNA-binding domain"/>
    <property type="match status" value="1"/>
</dbReference>
<keyword evidence="16" id="KW-1185">Reference proteome</keyword>
<comment type="catalytic activity">
    <reaction evidence="10">
        <text>ATP + H2O = ADP + phosphate + H(+)</text>
        <dbReference type="Rhea" id="RHEA:13065"/>
        <dbReference type="ChEBI" id="CHEBI:15377"/>
        <dbReference type="ChEBI" id="CHEBI:15378"/>
        <dbReference type="ChEBI" id="CHEBI:30616"/>
        <dbReference type="ChEBI" id="CHEBI:43474"/>
        <dbReference type="ChEBI" id="CHEBI:456216"/>
    </reaction>
</comment>
<feature type="domain" description="Helicase ATP-binding" evidence="13">
    <location>
        <begin position="1"/>
        <end position="155"/>
    </location>
</feature>
<dbReference type="GO" id="GO:0006260">
    <property type="term" value="P:DNA replication"/>
    <property type="evidence" value="ECO:0007669"/>
    <property type="project" value="InterPro"/>
</dbReference>
<dbReference type="SMART" id="SM00490">
    <property type="entry name" value="HELICc"/>
    <property type="match status" value="1"/>
</dbReference>
<evidence type="ECO:0000256" key="2">
    <source>
        <dbReference type="ARBA" id="ARBA00005446"/>
    </source>
</evidence>
<keyword evidence="5 10" id="KW-0347">Helicase</keyword>
<dbReference type="InterPro" id="IPR001650">
    <property type="entry name" value="Helicase_C-like"/>
</dbReference>
<dbReference type="Gene3D" id="1.10.150.80">
    <property type="entry name" value="HRDC domain"/>
    <property type="match status" value="1"/>
</dbReference>
<evidence type="ECO:0000256" key="9">
    <source>
        <dbReference type="ARBA" id="ARBA00034617"/>
    </source>
</evidence>
<dbReference type="Pfam" id="PF09382">
    <property type="entry name" value="RQC"/>
    <property type="match status" value="1"/>
</dbReference>
<keyword evidence="7" id="KW-0238">DNA-binding</keyword>
<evidence type="ECO:0000256" key="5">
    <source>
        <dbReference type="ARBA" id="ARBA00022806"/>
    </source>
</evidence>
<comment type="similarity">
    <text evidence="2 10">Belongs to the helicase family. RecQ subfamily.</text>
</comment>
<dbReference type="Pfam" id="PF00271">
    <property type="entry name" value="Helicase_C"/>
    <property type="match status" value="1"/>
</dbReference>
<comment type="cofactor">
    <cofactor evidence="1">
        <name>Zn(2+)</name>
        <dbReference type="ChEBI" id="CHEBI:29105"/>
    </cofactor>
</comment>
<dbReference type="InterPro" id="IPR036388">
    <property type="entry name" value="WH-like_DNA-bd_sf"/>
</dbReference>
<feature type="domain" description="HRDC" evidence="12">
    <location>
        <begin position="532"/>
        <end position="612"/>
    </location>
</feature>
<evidence type="ECO:0000256" key="6">
    <source>
        <dbReference type="ARBA" id="ARBA00022840"/>
    </source>
</evidence>
<feature type="domain" description="Helicase C-terminal" evidence="14">
    <location>
        <begin position="183"/>
        <end position="332"/>
    </location>
</feature>
<accession>A0A176W8T9</accession>
<dbReference type="Proteomes" id="UP000077202">
    <property type="component" value="Unassembled WGS sequence"/>
</dbReference>
<dbReference type="CDD" id="cd17920">
    <property type="entry name" value="DEXHc_RecQ"/>
    <property type="match status" value="1"/>
</dbReference>
<dbReference type="InterPro" id="IPR010997">
    <property type="entry name" value="HRDC-like_sf"/>
</dbReference>
<evidence type="ECO:0000259" key="13">
    <source>
        <dbReference type="PROSITE" id="PS51192"/>
    </source>
</evidence>
<protein>
    <recommendedName>
        <fullName evidence="10">ATP-dependent DNA helicase</fullName>
        <ecNumber evidence="10">5.6.2.4</ecNumber>
    </recommendedName>
</protein>
<evidence type="ECO:0000256" key="10">
    <source>
        <dbReference type="RuleBase" id="RU364117"/>
    </source>
</evidence>
<dbReference type="Gene3D" id="3.40.50.300">
    <property type="entry name" value="P-loop containing nucleotide triphosphate hydrolases"/>
    <property type="match status" value="2"/>
</dbReference>
<feature type="region of interest" description="Disordered" evidence="11">
    <location>
        <begin position="822"/>
        <end position="880"/>
    </location>
</feature>
<evidence type="ECO:0000256" key="3">
    <source>
        <dbReference type="ARBA" id="ARBA00022741"/>
    </source>
</evidence>
<dbReference type="PANTHER" id="PTHR13710:SF120">
    <property type="entry name" value="BIFUNCTIONAL 3'-5' EXONUCLEASE_ATP-DEPENDENT HELICASE WRN"/>
    <property type="match status" value="1"/>
</dbReference>
<dbReference type="GO" id="GO:0005694">
    <property type="term" value="C:chromosome"/>
    <property type="evidence" value="ECO:0007669"/>
    <property type="project" value="TreeGrafter"/>
</dbReference>
<feature type="compositionally biased region" description="Polar residues" evidence="11">
    <location>
        <begin position="619"/>
        <end position="632"/>
    </location>
</feature>
<dbReference type="GO" id="GO:0016887">
    <property type="term" value="F:ATP hydrolysis activity"/>
    <property type="evidence" value="ECO:0007669"/>
    <property type="project" value="RHEA"/>
</dbReference>
<dbReference type="Pfam" id="PF00570">
    <property type="entry name" value="HRDC"/>
    <property type="match status" value="1"/>
</dbReference>
<organism evidence="15 16">
    <name type="scientific">Marchantia polymorpha subsp. ruderalis</name>
    <dbReference type="NCBI Taxonomy" id="1480154"/>
    <lineage>
        <taxon>Eukaryota</taxon>
        <taxon>Viridiplantae</taxon>
        <taxon>Streptophyta</taxon>
        <taxon>Embryophyta</taxon>
        <taxon>Marchantiophyta</taxon>
        <taxon>Marchantiopsida</taxon>
        <taxon>Marchantiidae</taxon>
        <taxon>Marchantiales</taxon>
        <taxon>Marchantiaceae</taxon>
        <taxon>Marchantia</taxon>
    </lineage>
</organism>
<dbReference type="Pfam" id="PF00270">
    <property type="entry name" value="DEAD"/>
    <property type="match status" value="1"/>
</dbReference>
<dbReference type="PROSITE" id="PS50967">
    <property type="entry name" value="HRDC"/>
    <property type="match status" value="1"/>
</dbReference>
<dbReference type="Pfam" id="PF14493">
    <property type="entry name" value="HTH_40"/>
    <property type="match status" value="1"/>
</dbReference>
<dbReference type="InterPro" id="IPR011545">
    <property type="entry name" value="DEAD/DEAH_box_helicase_dom"/>
</dbReference>
<dbReference type="Pfam" id="PF16124">
    <property type="entry name" value="RecQ_Zn_bind"/>
    <property type="match status" value="1"/>
</dbReference>
<evidence type="ECO:0000313" key="16">
    <source>
        <dbReference type="Proteomes" id="UP000077202"/>
    </source>
</evidence>
<dbReference type="PROSITE" id="PS51192">
    <property type="entry name" value="HELICASE_ATP_BIND_1"/>
    <property type="match status" value="1"/>
</dbReference>
<dbReference type="EMBL" id="LVLJ01001645">
    <property type="protein sequence ID" value="OAE28825.1"/>
    <property type="molecule type" value="Genomic_DNA"/>
</dbReference>
<dbReference type="SMART" id="SM00956">
    <property type="entry name" value="RQC"/>
    <property type="match status" value="1"/>
</dbReference>
<evidence type="ECO:0000256" key="1">
    <source>
        <dbReference type="ARBA" id="ARBA00001947"/>
    </source>
</evidence>
<dbReference type="FunFam" id="1.10.10.10:FF:000513">
    <property type="entry name" value="ATP-dependent DNA helicase"/>
    <property type="match status" value="1"/>
</dbReference>
<sequence>MATGSGKSMCYQMPPLITKKTAVVISPLISLMQDQVMGLKQRGIRAEFIGSAQTDLSVCSRAESGEFDVLYMTPEKACTSSSSFWSSLLHKGVSLLAVDEAHCVSEWGHDFRPEYQKLDTLRHHLPKVPFVALTATATHKVREDILSSLTLQDVFTTVSSFDRPNIYYGVKTLNRTSAFREELAQEVLKDVTEGGSTLIYCTTVKDVEEVTKTLVKVGVDARPYHAQLSSKLRTETHRAFLRDELQVVVATVAFGMGIDKPDIRRVIHYGCPKSLESYYQESGRCGRDGLPATSWLYFARQDFAKGNFYAAGAMSFDDDGLEQFERKQAILDALSSAQKYCVSPECRRATLLQYFGESIGGVASGNWNCGNCDNCQRRGGLQLLNMAEPAHLLLTAVKLCGGKWGLNMPVDVLRGSNAKKIVENGFDKCPVHGVGRSRSSLWWKAFADQLLAEGYLKEQRKTYMNNSFRLVSVAERGESFLSSSLSGEASLMLPLSQEMVDEEQKQSGLGPELPSDKGHASISKHLQSLGFIEAEIKLYNHLLEARLNLAKKSSAAPYAICSETVIQKIAKARPSNEARLRMIDGVSQWLVLQHGSEIISTVKDFSAELDLSLDFTESTIQRPPKSDQPSSARKTDQKVTPAKEEAWKMWQQQGLSISVIAVHALPPYVVVVSRFTEHFWLSENMVNPALGFIQSCLFLTDFGSVLLGTLLSPVLSTGNNTCYEDTVLITLPDRPKPIKEETVIGYIIECATLGYELNWERFCQEVKLTKAKAGEIRMAIEDVGSLESLKAIKEHLPESFSYADIRTYLAMESCGVSLPDEVGPLKMNSDPNTAARSSTQEPNLPVQPSGTDRSPLMNSEDEGTPDALLTTPAYISGGSDRITISRRKVPAWVVQPESKKSKVKDA</sequence>
<feature type="compositionally biased region" description="Polar residues" evidence="11">
    <location>
        <begin position="829"/>
        <end position="852"/>
    </location>
</feature>
<dbReference type="GO" id="GO:0003677">
    <property type="term" value="F:DNA binding"/>
    <property type="evidence" value="ECO:0007669"/>
    <property type="project" value="UniProtKB-KW"/>
</dbReference>
<dbReference type="CDD" id="cd18794">
    <property type="entry name" value="SF2_C_RecQ"/>
    <property type="match status" value="1"/>
</dbReference>
<keyword evidence="3 10" id="KW-0547">Nucleotide-binding</keyword>
<dbReference type="SUPFAM" id="SSF52540">
    <property type="entry name" value="P-loop containing nucleoside triphosphate hydrolases"/>
    <property type="match status" value="1"/>
</dbReference>
<dbReference type="InterPro" id="IPR002121">
    <property type="entry name" value="HRDC_dom"/>
</dbReference>
<evidence type="ECO:0000256" key="8">
    <source>
        <dbReference type="ARBA" id="ARBA00023235"/>
    </source>
</evidence>
<dbReference type="GO" id="GO:0043138">
    <property type="term" value="F:3'-5' DNA helicase activity"/>
    <property type="evidence" value="ECO:0007669"/>
    <property type="project" value="UniProtKB-EC"/>
</dbReference>
<dbReference type="SMART" id="SM00341">
    <property type="entry name" value="HRDC"/>
    <property type="match status" value="1"/>
</dbReference>
<dbReference type="GO" id="GO:0000724">
    <property type="term" value="P:double-strand break repair via homologous recombination"/>
    <property type="evidence" value="ECO:0007669"/>
    <property type="project" value="TreeGrafter"/>
</dbReference>
<dbReference type="InterPro" id="IPR014001">
    <property type="entry name" value="Helicase_ATP-bd"/>
</dbReference>
<dbReference type="NCBIfam" id="TIGR00614">
    <property type="entry name" value="recQ_fam"/>
    <property type="match status" value="1"/>
</dbReference>
<evidence type="ECO:0000256" key="11">
    <source>
        <dbReference type="SAM" id="MobiDB-lite"/>
    </source>
</evidence>
<dbReference type="EC" id="5.6.2.4" evidence="10"/>
<dbReference type="Gene3D" id="1.10.10.10">
    <property type="entry name" value="Winged helix-like DNA-binding domain superfamily/Winged helix DNA-binding domain"/>
    <property type="match status" value="1"/>
</dbReference>
<dbReference type="InterPro" id="IPR018982">
    <property type="entry name" value="RQC_domain"/>
</dbReference>
<evidence type="ECO:0000259" key="14">
    <source>
        <dbReference type="PROSITE" id="PS51194"/>
    </source>
</evidence>
<dbReference type="InterPro" id="IPR036390">
    <property type="entry name" value="WH_DNA-bd_sf"/>
</dbReference>
<evidence type="ECO:0000259" key="12">
    <source>
        <dbReference type="PROSITE" id="PS50967"/>
    </source>
</evidence>
<dbReference type="PANTHER" id="PTHR13710">
    <property type="entry name" value="DNA HELICASE RECQ FAMILY MEMBER"/>
    <property type="match status" value="1"/>
</dbReference>
<dbReference type="GO" id="GO:0005634">
    <property type="term" value="C:nucleus"/>
    <property type="evidence" value="ECO:0007669"/>
    <property type="project" value="UniProtKB-SubCell"/>
</dbReference>
<comment type="catalytic activity">
    <reaction evidence="9 10">
        <text>Couples ATP hydrolysis with the unwinding of duplex DNA by translocating in the 3'-5' direction.</text>
        <dbReference type="EC" id="5.6.2.4"/>
    </reaction>
</comment>